<comment type="caution">
    <text evidence="4">The sequence shown here is derived from an EMBL/GenBank/DDBJ whole genome shotgun (WGS) entry which is preliminary data.</text>
</comment>
<evidence type="ECO:0000259" key="2">
    <source>
        <dbReference type="Pfam" id="PF11331"/>
    </source>
</evidence>
<accession>A0A7J8Z832</accession>
<keyword evidence="5" id="KW-1185">Reference proteome</keyword>
<organism evidence="4 5">
    <name type="scientific">Gossypium laxum</name>
    <dbReference type="NCBI Taxonomy" id="34288"/>
    <lineage>
        <taxon>Eukaryota</taxon>
        <taxon>Viridiplantae</taxon>
        <taxon>Streptophyta</taxon>
        <taxon>Embryophyta</taxon>
        <taxon>Tracheophyta</taxon>
        <taxon>Spermatophyta</taxon>
        <taxon>Magnoliopsida</taxon>
        <taxon>eudicotyledons</taxon>
        <taxon>Gunneridae</taxon>
        <taxon>Pentapetalae</taxon>
        <taxon>rosids</taxon>
        <taxon>malvids</taxon>
        <taxon>Malvales</taxon>
        <taxon>Malvaceae</taxon>
        <taxon>Malvoideae</taxon>
        <taxon>Gossypium</taxon>
    </lineage>
</organism>
<dbReference type="GO" id="GO:1900150">
    <property type="term" value="P:regulation of defense response to fungus"/>
    <property type="evidence" value="ECO:0007669"/>
    <property type="project" value="InterPro"/>
</dbReference>
<evidence type="ECO:0000313" key="5">
    <source>
        <dbReference type="Proteomes" id="UP000593574"/>
    </source>
</evidence>
<sequence>MAEESKARLVRCLRCDSLIKELPRYSFFKCGSCGAVLQAKKKEQVSNVREHRLNPGRIEKRDGYVDDYMSQSKNPMNYWAHQRHDHHDLNINRSRSVNSSRESKFGVYSPRLDNSSRSLRLKGVDRDGFGGFYKRSLETIDEGPSSYRSASAYGYCKPVNRFECLDVPNGVRNFERDRAEVLKKLDELKDQLSRYHDMPQRPTELVPSDNKMDSSDHLGSSIGMSSAHLWSGQYHYSMNNDENVVNFYGNYHSVKHARPHPQQRTYGYEHHLASYMNQEEALYHLTACSCLYCYDKNRKGPLRVTPAAFGNRGSLKDPCNSTSNHYVSSNRVGQHYLPRSQSNFEDTPVHLWPSDIGSDIDGFGRRCIRKVVLTERKNRLCHPIASGAPFITCYNCLELLKLPRKFRKMMDNEQRLQCGSCSTVIVFEMRKKGLIISVPGNLKQTPTEAEEASNGCFNAGGTIQQISKEDQSPANVIDWRDSPGSSELPFSSDISTTVSSLPFRDRTKPEHQEKVILVKSASQAVSGKNSLRGATEAEVSFNRCRSSSSSRYSLEGSKEQNQLKLPKGSRSFLGLIKKSFRDFSRSNDDIKNERPNVSVNGHPISENGVRRAEKQAGQVHPGNYWYDSRAGFWGVMGQPCSGIIPPFIEEFNYPMTKNCAAGNTGVFINGRELHKKDLDLLACKGLPTASDKSYIMEFSGRVLDEDTGVELYTIGKLAPTVEKEKRGFGMRVRGAVERLKMELR</sequence>
<protein>
    <recommendedName>
        <fullName evidence="6">Zinc-ribbon domain-containing protein</fullName>
    </recommendedName>
</protein>
<evidence type="ECO:0000259" key="3">
    <source>
        <dbReference type="Pfam" id="PF22910"/>
    </source>
</evidence>
<gene>
    <name evidence="4" type="ORF">Golax_019554</name>
</gene>
<dbReference type="PANTHER" id="PTHR31105">
    <property type="entry name" value="EXTRA-LARGE G-PROTEIN-LIKE"/>
    <property type="match status" value="1"/>
</dbReference>
<dbReference type="Proteomes" id="UP000593574">
    <property type="component" value="Unassembled WGS sequence"/>
</dbReference>
<dbReference type="PANTHER" id="PTHR31105:SF42">
    <property type="entry name" value="OS02G0258300 PROTEIN"/>
    <property type="match status" value="1"/>
</dbReference>
<evidence type="ECO:0000256" key="1">
    <source>
        <dbReference type="SAM" id="Coils"/>
    </source>
</evidence>
<dbReference type="Pfam" id="PF11331">
    <property type="entry name" value="Zn_ribbon_12"/>
    <property type="match status" value="1"/>
</dbReference>
<dbReference type="AlphaFoldDB" id="A0A7J8Z832"/>
<evidence type="ECO:0008006" key="6">
    <source>
        <dbReference type="Google" id="ProtNLM"/>
    </source>
</evidence>
<dbReference type="EMBL" id="JABEZV010000003">
    <property type="protein sequence ID" value="MBA0707514.1"/>
    <property type="molecule type" value="Genomic_DNA"/>
</dbReference>
<reference evidence="4 5" key="1">
    <citation type="journal article" date="2019" name="Genome Biol. Evol.">
        <title>Insights into the evolution of the New World diploid cottons (Gossypium, subgenus Houzingenia) based on genome sequencing.</title>
        <authorList>
            <person name="Grover C.E."/>
            <person name="Arick M.A. 2nd"/>
            <person name="Thrash A."/>
            <person name="Conover J.L."/>
            <person name="Sanders W.S."/>
            <person name="Peterson D.G."/>
            <person name="Frelichowski J.E."/>
            <person name="Scheffler J.A."/>
            <person name="Scheffler B.E."/>
            <person name="Wendel J.F."/>
        </authorList>
    </citation>
    <scope>NUCLEOTIDE SEQUENCE [LARGE SCALE GENOMIC DNA]</scope>
    <source>
        <strain evidence="4">4</strain>
        <tissue evidence="4">Leaf</tissue>
    </source>
</reference>
<name>A0A7J8Z832_9ROSI</name>
<feature type="domain" description="Enhanced disease resistance 4-like N-terminal" evidence="3">
    <location>
        <begin position="6"/>
        <end position="39"/>
    </location>
</feature>
<dbReference type="Pfam" id="PF22910">
    <property type="entry name" value="EDR4-like_1st"/>
    <property type="match status" value="1"/>
</dbReference>
<dbReference type="InterPro" id="IPR021480">
    <property type="entry name" value="Zinc_ribbon_12"/>
</dbReference>
<feature type="coiled-coil region" evidence="1">
    <location>
        <begin position="171"/>
        <end position="198"/>
    </location>
</feature>
<feature type="domain" description="Probable zinc-ribbon" evidence="2">
    <location>
        <begin position="385"/>
        <end position="428"/>
    </location>
</feature>
<proteinExistence type="predicted"/>
<keyword evidence="1" id="KW-0175">Coiled coil</keyword>
<dbReference type="InterPro" id="IPR040244">
    <property type="entry name" value="EDR4-like"/>
</dbReference>
<evidence type="ECO:0000313" key="4">
    <source>
        <dbReference type="EMBL" id="MBA0707514.1"/>
    </source>
</evidence>
<dbReference type="InterPro" id="IPR055126">
    <property type="entry name" value="EDR4-like_N"/>
</dbReference>